<keyword evidence="5" id="KW-0862">Zinc</keyword>
<comment type="subcellular location">
    <subcellularLocation>
        <location evidence="1">Nucleus</location>
    </subcellularLocation>
</comment>
<keyword evidence="12" id="KW-1185">Reference proteome</keyword>
<dbReference type="PANTHER" id="PTHR15065">
    <property type="entry name" value="INSULINOMA-ASSOCIATED 1"/>
    <property type="match status" value="1"/>
</dbReference>
<sequence>MLIVDHSLSTGMMFRSYTVGTTGQVNINECFKLVPSQVCYLSPETQIPKNWPCPDQFSHYLVNFSHILNGTPNKNSPNWETTLPLTVNEIPTAYPVNTMTATNVAPSKANQGPSDAQRYRKREIFSTETGSSSNVSLPSPMILPSLDFPQSAYWILDESHLKRSRRTMVRRSTSTRPVHSQMDVLEEMKKIPNLIGDYVCQLCCKWFPNALALANHPCSRIACVTYPCGTCGKVFNCPANLASHRRWHRPTSGQSQKSKQTLGVSTAEISNHNRLEIGKPNECTKERQSNIYRDPQRGGMNSCECINVSFKANKPFRLERDKVKPIDPFSVEALLA</sequence>
<organism evidence="11 12">
    <name type="scientific">Opisthorchis viverrini</name>
    <name type="common">Southeast Asian liver fluke</name>
    <dbReference type="NCBI Taxonomy" id="6198"/>
    <lineage>
        <taxon>Eukaryota</taxon>
        <taxon>Metazoa</taxon>
        <taxon>Spiralia</taxon>
        <taxon>Lophotrochozoa</taxon>
        <taxon>Platyhelminthes</taxon>
        <taxon>Trematoda</taxon>
        <taxon>Digenea</taxon>
        <taxon>Opisthorchiida</taxon>
        <taxon>Opisthorchiata</taxon>
        <taxon>Opisthorchiidae</taxon>
        <taxon>Opisthorchis</taxon>
    </lineage>
</organism>
<proteinExistence type="predicted"/>
<evidence type="ECO:0000313" key="11">
    <source>
        <dbReference type="EMBL" id="OON21561.1"/>
    </source>
</evidence>
<reference evidence="11 12" key="1">
    <citation type="submission" date="2015-03" db="EMBL/GenBank/DDBJ databases">
        <title>Draft genome of the nematode, Opisthorchis viverrini.</title>
        <authorList>
            <person name="Mitreva M."/>
        </authorList>
    </citation>
    <scope>NUCLEOTIDE SEQUENCE [LARGE SCALE GENOMIC DNA]</scope>
    <source>
        <strain evidence="11">Khon Kaen</strain>
    </source>
</reference>
<name>A0A1S8X4I9_OPIVI</name>
<feature type="domain" description="C2H2-type" evidence="10">
    <location>
        <begin position="226"/>
        <end position="248"/>
    </location>
</feature>
<evidence type="ECO:0000256" key="2">
    <source>
        <dbReference type="ARBA" id="ARBA00022723"/>
    </source>
</evidence>
<evidence type="ECO:0000256" key="6">
    <source>
        <dbReference type="ARBA" id="ARBA00023015"/>
    </source>
</evidence>
<keyword evidence="2" id="KW-0479">Metal-binding</keyword>
<evidence type="ECO:0000313" key="12">
    <source>
        <dbReference type="Proteomes" id="UP000243686"/>
    </source>
</evidence>
<dbReference type="Proteomes" id="UP000243686">
    <property type="component" value="Unassembled WGS sequence"/>
</dbReference>
<dbReference type="InterPro" id="IPR036236">
    <property type="entry name" value="Znf_C2H2_sf"/>
</dbReference>
<dbReference type="InterPro" id="IPR013087">
    <property type="entry name" value="Znf_C2H2_type"/>
</dbReference>
<dbReference type="Gene3D" id="3.30.160.60">
    <property type="entry name" value="Classic Zinc Finger"/>
    <property type="match status" value="1"/>
</dbReference>
<evidence type="ECO:0000256" key="1">
    <source>
        <dbReference type="ARBA" id="ARBA00004123"/>
    </source>
</evidence>
<protein>
    <submittedName>
        <fullName evidence="11">Zinc finger, C2H2 type</fullName>
    </submittedName>
</protein>
<dbReference type="PROSITE" id="PS00028">
    <property type="entry name" value="ZINC_FINGER_C2H2_1"/>
    <property type="match status" value="1"/>
</dbReference>
<dbReference type="GO" id="GO:0000978">
    <property type="term" value="F:RNA polymerase II cis-regulatory region sequence-specific DNA binding"/>
    <property type="evidence" value="ECO:0007669"/>
    <property type="project" value="TreeGrafter"/>
</dbReference>
<dbReference type="GO" id="GO:0001227">
    <property type="term" value="F:DNA-binding transcription repressor activity, RNA polymerase II-specific"/>
    <property type="evidence" value="ECO:0007669"/>
    <property type="project" value="TreeGrafter"/>
</dbReference>
<evidence type="ECO:0000259" key="10">
    <source>
        <dbReference type="PROSITE" id="PS50157"/>
    </source>
</evidence>
<keyword evidence="6" id="KW-0805">Transcription regulation</keyword>
<dbReference type="GO" id="GO:0017053">
    <property type="term" value="C:transcription repressor complex"/>
    <property type="evidence" value="ECO:0007669"/>
    <property type="project" value="TreeGrafter"/>
</dbReference>
<dbReference type="GO" id="GO:0008270">
    <property type="term" value="F:zinc ion binding"/>
    <property type="evidence" value="ECO:0007669"/>
    <property type="project" value="UniProtKB-KW"/>
</dbReference>
<keyword evidence="7" id="KW-0804">Transcription</keyword>
<evidence type="ECO:0000256" key="8">
    <source>
        <dbReference type="ARBA" id="ARBA00023242"/>
    </source>
</evidence>
<accession>A0A1S8X4I9</accession>
<keyword evidence="3" id="KW-0677">Repeat</keyword>
<dbReference type="GO" id="GO:0010564">
    <property type="term" value="P:regulation of cell cycle process"/>
    <property type="evidence" value="ECO:0007669"/>
    <property type="project" value="TreeGrafter"/>
</dbReference>
<dbReference type="PROSITE" id="PS50157">
    <property type="entry name" value="ZINC_FINGER_C2H2_2"/>
    <property type="match status" value="1"/>
</dbReference>
<dbReference type="GO" id="GO:0005634">
    <property type="term" value="C:nucleus"/>
    <property type="evidence" value="ECO:0007669"/>
    <property type="project" value="UniProtKB-SubCell"/>
</dbReference>
<evidence type="ECO:0000256" key="9">
    <source>
        <dbReference type="PROSITE-ProRule" id="PRU00042"/>
    </source>
</evidence>
<evidence type="ECO:0000256" key="7">
    <source>
        <dbReference type="ARBA" id="ARBA00023163"/>
    </source>
</evidence>
<evidence type="ECO:0000256" key="3">
    <source>
        <dbReference type="ARBA" id="ARBA00022737"/>
    </source>
</evidence>
<dbReference type="SUPFAM" id="SSF57667">
    <property type="entry name" value="beta-beta-alpha zinc fingers"/>
    <property type="match status" value="1"/>
</dbReference>
<keyword evidence="8" id="KW-0539">Nucleus</keyword>
<dbReference type="EMBL" id="KV892082">
    <property type="protein sequence ID" value="OON21561.1"/>
    <property type="molecule type" value="Genomic_DNA"/>
</dbReference>
<dbReference type="GO" id="GO:0030182">
    <property type="term" value="P:neuron differentiation"/>
    <property type="evidence" value="ECO:0007669"/>
    <property type="project" value="TreeGrafter"/>
</dbReference>
<dbReference type="PANTHER" id="PTHR15065:SF4">
    <property type="entry name" value="LD18634P"/>
    <property type="match status" value="1"/>
</dbReference>
<keyword evidence="4 9" id="KW-0863">Zinc-finger</keyword>
<evidence type="ECO:0000256" key="4">
    <source>
        <dbReference type="ARBA" id="ARBA00022771"/>
    </source>
</evidence>
<dbReference type="InterPro" id="IPR042972">
    <property type="entry name" value="INSM1/2"/>
</dbReference>
<gene>
    <name evidence="11" type="ORF">X801_02541</name>
</gene>
<dbReference type="AlphaFoldDB" id="A0A1S8X4I9"/>
<evidence type="ECO:0000256" key="5">
    <source>
        <dbReference type="ARBA" id="ARBA00022833"/>
    </source>
</evidence>